<feature type="domain" description="NAD-dependent epimerase/dehydratase" evidence="1">
    <location>
        <begin position="33"/>
        <end position="208"/>
    </location>
</feature>
<proteinExistence type="predicted"/>
<dbReference type="SUPFAM" id="SSF51735">
    <property type="entry name" value="NAD(P)-binding Rossmann-fold domains"/>
    <property type="match status" value="1"/>
</dbReference>
<organism evidence="2 3">
    <name type="scientific">Streptomyces caviscabies</name>
    <dbReference type="NCBI Taxonomy" id="90079"/>
    <lineage>
        <taxon>Bacteria</taxon>
        <taxon>Bacillati</taxon>
        <taxon>Actinomycetota</taxon>
        <taxon>Actinomycetes</taxon>
        <taxon>Kitasatosporales</taxon>
        <taxon>Streptomycetaceae</taxon>
        <taxon>Streptomyces</taxon>
    </lineage>
</organism>
<evidence type="ECO:0000259" key="1">
    <source>
        <dbReference type="Pfam" id="PF01370"/>
    </source>
</evidence>
<evidence type="ECO:0000313" key="2">
    <source>
        <dbReference type="EMBL" id="MFC7351574.1"/>
    </source>
</evidence>
<protein>
    <submittedName>
        <fullName evidence="2">NAD-dependent epimerase/dehydratase family protein</fullName>
    </submittedName>
</protein>
<dbReference type="Gene3D" id="3.40.50.720">
    <property type="entry name" value="NAD(P)-binding Rossmann-like Domain"/>
    <property type="match status" value="1"/>
</dbReference>
<accession>A0ABW2MEC2</accession>
<dbReference type="InterPro" id="IPR001509">
    <property type="entry name" value="Epimerase_deHydtase"/>
</dbReference>
<gene>
    <name evidence="2" type="ORF">ACFQW9_13075</name>
</gene>
<dbReference type="EMBL" id="JBHTCK010000003">
    <property type="protein sequence ID" value="MFC7351574.1"/>
    <property type="molecule type" value="Genomic_DNA"/>
</dbReference>
<dbReference type="RefSeq" id="WP_319285389.1">
    <property type="nucleotide sequence ID" value="NZ_JBHTCK010000003.1"/>
</dbReference>
<comment type="caution">
    <text evidence="2">The sequence shown here is derived from an EMBL/GenBank/DDBJ whole genome shotgun (WGS) entry which is preliminary data.</text>
</comment>
<evidence type="ECO:0000313" key="3">
    <source>
        <dbReference type="Proteomes" id="UP001596509"/>
    </source>
</evidence>
<dbReference type="Pfam" id="PF01370">
    <property type="entry name" value="Epimerase"/>
    <property type="match status" value="1"/>
</dbReference>
<reference evidence="3" key="1">
    <citation type="journal article" date="2019" name="Int. J. Syst. Evol. Microbiol.">
        <title>The Global Catalogue of Microorganisms (GCM) 10K type strain sequencing project: providing services to taxonomists for standard genome sequencing and annotation.</title>
        <authorList>
            <consortium name="The Broad Institute Genomics Platform"/>
            <consortium name="The Broad Institute Genome Sequencing Center for Infectious Disease"/>
            <person name="Wu L."/>
            <person name="Ma J."/>
        </authorList>
    </citation>
    <scope>NUCLEOTIDE SEQUENCE [LARGE SCALE GENOMIC DNA]</scope>
    <source>
        <strain evidence="3">ICMP 19430</strain>
    </source>
</reference>
<dbReference type="InterPro" id="IPR036291">
    <property type="entry name" value="NAD(P)-bd_dom_sf"/>
</dbReference>
<keyword evidence="3" id="KW-1185">Reference proteome</keyword>
<name>A0ABW2MEC2_9ACTN</name>
<dbReference type="Proteomes" id="UP001596509">
    <property type="component" value="Unassembled WGS sequence"/>
</dbReference>
<sequence>MKELLGGVPELEEELGRPGPALVHEAADWPGDVVVLGAGGKIGAGIASMARRALDEAGRSGAQVHAVSRWTDARGRAGLEERGVRTVRSDLSDPAALDALPDAAVVIHLVGAKFGTASAPEQAWMTNTVLPAFVARRYRGARTVALSTGNVYGTTAPVTGGSRESDEPRPVGDYAVTCRGREQVFTHAARDGATPVALIRLNYAVEPRYGVLADLARTLLAGLPVDLGAGAVNVVWQRYANEVVLRGVRHAAAPEPFVLNLTGPETAGVRALAARLGEALGVVPVFTGEEAATSLLADATLCHTLFGYPDRTLGQLVELQARWIAGGGELWDKPTKFERRDGRF</sequence>